<name>A0ABS3YBS4_9BACT</name>
<gene>
    <name evidence="1" type="ORF">J7I43_07940</name>
</gene>
<organism evidence="1 2">
    <name type="scientific">Chitinophaga chungangae</name>
    <dbReference type="NCBI Taxonomy" id="2821488"/>
    <lineage>
        <taxon>Bacteria</taxon>
        <taxon>Pseudomonadati</taxon>
        <taxon>Bacteroidota</taxon>
        <taxon>Chitinophagia</taxon>
        <taxon>Chitinophagales</taxon>
        <taxon>Chitinophagaceae</taxon>
        <taxon>Chitinophaga</taxon>
    </lineage>
</organism>
<dbReference type="RefSeq" id="WP_209145002.1">
    <property type="nucleotide sequence ID" value="NZ_JAGHKP010000001.1"/>
</dbReference>
<proteinExistence type="predicted"/>
<accession>A0ABS3YBS4</accession>
<dbReference type="EMBL" id="JAGHKP010000001">
    <property type="protein sequence ID" value="MBO9152137.1"/>
    <property type="molecule type" value="Genomic_DNA"/>
</dbReference>
<sequence>MTIKEVYELLCSRNYYELDSSTTFRFLGNTMFVDRRAGVPFSLQEDRGDIYLDTTLRPDRRDGMLRIVTNHPDGRPLHFFGKNSGLEVLVLD</sequence>
<reference evidence="2" key="1">
    <citation type="submission" date="2021-03" db="EMBL/GenBank/DDBJ databases">
        <title>Assistant Professor.</title>
        <authorList>
            <person name="Huq M.A."/>
        </authorList>
    </citation>
    <scope>NUCLEOTIDE SEQUENCE [LARGE SCALE GENOMIC DNA]</scope>
    <source>
        <strain evidence="2">MAH-28</strain>
    </source>
</reference>
<dbReference type="Proteomes" id="UP000679126">
    <property type="component" value="Unassembled WGS sequence"/>
</dbReference>
<keyword evidence="2" id="KW-1185">Reference proteome</keyword>
<evidence type="ECO:0000313" key="1">
    <source>
        <dbReference type="EMBL" id="MBO9152137.1"/>
    </source>
</evidence>
<evidence type="ECO:0000313" key="2">
    <source>
        <dbReference type="Proteomes" id="UP000679126"/>
    </source>
</evidence>
<protein>
    <submittedName>
        <fullName evidence="1">Uncharacterized protein</fullName>
    </submittedName>
</protein>
<comment type="caution">
    <text evidence="1">The sequence shown here is derived from an EMBL/GenBank/DDBJ whole genome shotgun (WGS) entry which is preliminary data.</text>
</comment>